<dbReference type="GO" id="GO:0006952">
    <property type="term" value="P:defense response"/>
    <property type="evidence" value="ECO:0007669"/>
    <property type="project" value="UniProtKB-KW"/>
</dbReference>
<dbReference type="GO" id="GO:0043531">
    <property type="term" value="F:ADP binding"/>
    <property type="evidence" value="ECO:0007669"/>
    <property type="project" value="InterPro"/>
</dbReference>
<dbReference type="SUPFAM" id="SSF52540">
    <property type="entry name" value="P-loop containing nucleoside triphosphate hydrolases"/>
    <property type="match status" value="1"/>
</dbReference>
<evidence type="ECO:0000256" key="1">
    <source>
        <dbReference type="ARBA" id="ARBA00022737"/>
    </source>
</evidence>
<evidence type="ECO:0000259" key="7">
    <source>
        <dbReference type="Pfam" id="PF18052"/>
    </source>
</evidence>
<evidence type="ECO:0000259" key="6">
    <source>
        <dbReference type="Pfam" id="PF00931"/>
    </source>
</evidence>
<feature type="domain" description="NB-ARC" evidence="6">
    <location>
        <begin position="172"/>
        <end position="245"/>
    </location>
</feature>
<evidence type="ECO:0000256" key="4">
    <source>
        <dbReference type="ARBA" id="ARBA00022840"/>
    </source>
</evidence>
<dbReference type="Pfam" id="PF18052">
    <property type="entry name" value="Rx_N"/>
    <property type="match status" value="1"/>
</dbReference>
<dbReference type="GO" id="GO:0005524">
    <property type="term" value="F:ATP binding"/>
    <property type="evidence" value="ECO:0007669"/>
    <property type="project" value="UniProtKB-KW"/>
</dbReference>
<dbReference type="RefSeq" id="XP_022743296.1">
    <property type="nucleotide sequence ID" value="XM_022887561.1"/>
</dbReference>
<protein>
    <submittedName>
        <fullName evidence="9">Disease resistance protein RGA2-like</fullName>
    </submittedName>
</protein>
<keyword evidence="8" id="KW-1185">Reference proteome</keyword>
<dbReference type="PANTHER" id="PTHR36766:SF61">
    <property type="entry name" value="NB-ARC DOMAIN DISEASE RESISTANCE PROTEIN"/>
    <property type="match status" value="1"/>
</dbReference>
<name>A0A6P5YT05_DURZI</name>
<reference evidence="9" key="1">
    <citation type="submission" date="2025-08" db="UniProtKB">
        <authorList>
            <consortium name="RefSeq"/>
        </authorList>
    </citation>
    <scope>IDENTIFICATION</scope>
    <source>
        <tissue evidence="9">Fruit stalk</tissue>
    </source>
</reference>
<dbReference type="InterPro" id="IPR041118">
    <property type="entry name" value="Rx_N"/>
</dbReference>
<gene>
    <name evidence="9" type="primary">LOC111294298</name>
</gene>
<dbReference type="KEGG" id="dzi:111294298"/>
<organism evidence="8 9">
    <name type="scientific">Durio zibethinus</name>
    <name type="common">Durian</name>
    <dbReference type="NCBI Taxonomy" id="66656"/>
    <lineage>
        <taxon>Eukaryota</taxon>
        <taxon>Viridiplantae</taxon>
        <taxon>Streptophyta</taxon>
        <taxon>Embryophyta</taxon>
        <taxon>Tracheophyta</taxon>
        <taxon>Spermatophyta</taxon>
        <taxon>Magnoliopsida</taxon>
        <taxon>eudicotyledons</taxon>
        <taxon>Gunneridae</taxon>
        <taxon>Pentapetalae</taxon>
        <taxon>rosids</taxon>
        <taxon>malvids</taxon>
        <taxon>Malvales</taxon>
        <taxon>Malvaceae</taxon>
        <taxon>Helicteroideae</taxon>
        <taxon>Durio</taxon>
    </lineage>
</organism>
<feature type="domain" description="Disease resistance N-terminal" evidence="7">
    <location>
        <begin position="12"/>
        <end position="98"/>
    </location>
</feature>
<dbReference type="InterPro" id="IPR002182">
    <property type="entry name" value="NB-ARC"/>
</dbReference>
<evidence type="ECO:0000256" key="3">
    <source>
        <dbReference type="ARBA" id="ARBA00022821"/>
    </source>
</evidence>
<evidence type="ECO:0000256" key="2">
    <source>
        <dbReference type="ARBA" id="ARBA00022741"/>
    </source>
</evidence>
<keyword evidence="3" id="KW-0611">Plant defense</keyword>
<dbReference type="AlphaFoldDB" id="A0A6P5YT05"/>
<dbReference type="PANTHER" id="PTHR36766">
    <property type="entry name" value="PLANT BROAD-SPECTRUM MILDEW RESISTANCE PROTEIN RPW8"/>
    <property type="match status" value="1"/>
</dbReference>
<dbReference type="Proteomes" id="UP000515121">
    <property type="component" value="Unplaced"/>
</dbReference>
<evidence type="ECO:0000313" key="9">
    <source>
        <dbReference type="RefSeq" id="XP_022743296.1"/>
    </source>
</evidence>
<dbReference type="Pfam" id="PF00931">
    <property type="entry name" value="NB-ARC"/>
    <property type="match status" value="1"/>
</dbReference>
<dbReference type="OrthoDB" id="2018467at2759"/>
<feature type="coiled-coil region" evidence="5">
    <location>
        <begin position="36"/>
        <end position="87"/>
    </location>
</feature>
<evidence type="ECO:0000256" key="5">
    <source>
        <dbReference type="SAM" id="Coils"/>
    </source>
</evidence>
<keyword evidence="2" id="KW-0547">Nucleotide-binding</keyword>
<dbReference type="CDD" id="cd14798">
    <property type="entry name" value="RX-CC_like"/>
    <property type="match status" value="1"/>
</dbReference>
<proteinExistence type="predicted"/>
<keyword evidence="5" id="KW-0175">Coiled coil</keyword>
<dbReference type="InterPro" id="IPR038005">
    <property type="entry name" value="RX-like_CC"/>
</dbReference>
<dbReference type="GeneID" id="111294298"/>
<keyword evidence="1" id="KW-0677">Repeat</keyword>
<accession>A0A6P5YT05</accession>
<sequence>MAAESFAFNIAEKVLDKLATIAYQEICRVCGVQSDLEKLKKTLTTIKAVLLDAEEKQTHDNQLRIWLQEVKDACYDAEDVLDEFEIEALRKQVLKQRGFGKKVTNFFSSSNPIAFRFRMAHKMKKATERFGEIAALKNNFHLTERHDGTSHVVRLDRETHSFVQAADIIGRDEDKKKIITTLMQDPTDGKDTHVLPIVGIGGLGKTALAKLVFNDESVGRHFDLKMWVCVSDDFDLKTLMIKMIKAAKGRGRL</sequence>
<dbReference type="Gene3D" id="1.20.5.4130">
    <property type="match status" value="1"/>
</dbReference>
<evidence type="ECO:0000313" key="8">
    <source>
        <dbReference type="Proteomes" id="UP000515121"/>
    </source>
</evidence>
<dbReference type="Gene3D" id="3.40.50.300">
    <property type="entry name" value="P-loop containing nucleotide triphosphate hydrolases"/>
    <property type="match status" value="1"/>
</dbReference>
<dbReference type="InterPro" id="IPR027417">
    <property type="entry name" value="P-loop_NTPase"/>
</dbReference>
<keyword evidence="4" id="KW-0067">ATP-binding</keyword>